<dbReference type="GO" id="GO:0051607">
    <property type="term" value="P:defense response to virus"/>
    <property type="evidence" value="ECO:0007669"/>
    <property type="project" value="UniProtKB-KW"/>
</dbReference>
<evidence type="ECO:0000256" key="3">
    <source>
        <dbReference type="ARBA" id="ARBA00022722"/>
    </source>
</evidence>
<dbReference type="PANTHER" id="PTHR35579">
    <property type="entry name" value="CRISPR SYSTEM CMS ENDORIBONUCLEASE CSM3"/>
    <property type="match status" value="1"/>
</dbReference>
<organism evidence="10 11">
    <name type="scientific">Thermoproteota archaeon</name>
    <dbReference type="NCBI Taxonomy" id="2056631"/>
    <lineage>
        <taxon>Archaea</taxon>
        <taxon>Thermoproteota</taxon>
    </lineage>
</organism>
<dbReference type="InterPro" id="IPR052216">
    <property type="entry name" value="CRISPR_Csm3_endoribonuclease"/>
</dbReference>
<gene>
    <name evidence="10" type="primary">csm3</name>
    <name evidence="10" type="ORF">DSO08_05485</name>
</gene>
<accession>A0A523B9G0</accession>
<evidence type="ECO:0000256" key="2">
    <source>
        <dbReference type="ARBA" id="ARBA00022150"/>
    </source>
</evidence>
<dbReference type="Proteomes" id="UP000315399">
    <property type="component" value="Unassembled WGS sequence"/>
</dbReference>
<evidence type="ECO:0000313" key="11">
    <source>
        <dbReference type="Proteomes" id="UP000315399"/>
    </source>
</evidence>
<comment type="similarity">
    <text evidence="1">Belongs to the CRISPR-associated Csm3 family.</text>
</comment>
<feature type="domain" description="CRISPR type III-associated protein" evidence="9">
    <location>
        <begin position="15"/>
        <end position="192"/>
    </location>
</feature>
<evidence type="ECO:0000313" key="10">
    <source>
        <dbReference type="EMBL" id="TDA37565.1"/>
    </source>
</evidence>
<keyword evidence="7" id="KW-0051">Antiviral defense</keyword>
<dbReference type="InterPro" id="IPR005537">
    <property type="entry name" value="RAMP_III_fam"/>
</dbReference>
<evidence type="ECO:0000256" key="4">
    <source>
        <dbReference type="ARBA" id="ARBA00022759"/>
    </source>
</evidence>
<comment type="caution">
    <text evidence="10">The sequence shown here is derived from an EMBL/GenBank/DDBJ whole genome shotgun (WGS) entry which is preliminary data.</text>
</comment>
<keyword evidence="5" id="KW-0378">Hydrolase</keyword>
<sequence length="242" mass="26306">MSEPRLIKNVIITGKIRTVTGLHIGGNKGELKIGGTDNPIIADNDGRPYIPGSSLKGKMRSLLEFSLGKVKEDGSVHSCGDENCPICTIFGSSYEDFKNGPTRLIVRDARLPKGEKPEVELKTENVINRLSGKAAHPRIMERVPPGVAFEMEMVYGIYKEGDYDGLKHVFQAMSLLQDSYLGGSGSRGYGKVAFEDISLKVKTVEDYSSAEAGRIVNIGGKSTFSVGELLSGFEEVKSKIME</sequence>
<protein>
    <recommendedName>
        <fullName evidence="2">CRISPR system Cms endoribonuclease Csm3</fullName>
    </recommendedName>
    <alternativeName>
        <fullName evidence="8">CRISPR type III A-associated RAMP protein Csm3</fullName>
    </alternativeName>
</protein>
<proteinExistence type="inferred from homology"/>
<keyword evidence="3" id="KW-0540">Nuclease</keyword>
<evidence type="ECO:0000259" key="9">
    <source>
        <dbReference type="Pfam" id="PF03787"/>
    </source>
</evidence>
<evidence type="ECO:0000256" key="5">
    <source>
        <dbReference type="ARBA" id="ARBA00022801"/>
    </source>
</evidence>
<name>A0A523B9G0_9CREN</name>
<evidence type="ECO:0000256" key="6">
    <source>
        <dbReference type="ARBA" id="ARBA00022884"/>
    </source>
</evidence>
<dbReference type="InterPro" id="IPR013412">
    <property type="entry name" value="CRISPR-assoc_RAMP_Csm3"/>
</dbReference>
<dbReference type="EMBL" id="QNVH01000065">
    <property type="protein sequence ID" value="TDA37565.1"/>
    <property type="molecule type" value="Genomic_DNA"/>
</dbReference>
<evidence type="ECO:0000256" key="8">
    <source>
        <dbReference type="ARBA" id="ARBA00033183"/>
    </source>
</evidence>
<dbReference type="GO" id="GO:0016787">
    <property type="term" value="F:hydrolase activity"/>
    <property type="evidence" value="ECO:0007669"/>
    <property type="project" value="UniProtKB-KW"/>
</dbReference>
<dbReference type="NCBIfam" id="TIGR02582">
    <property type="entry name" value="cas7_TM1809"/>
    <property type="match status" value="1"/>
</dbReference>
<dbReference type="AlphaFoldDB" id="A0A523B9G0"/>
<reference evidence="10 11" key="1">
    <citation type="journal article" date="2019" name="Nat. Microbiol.">
        <title>Expanding anaerobic alkane metabolism in the domain of Archaea.</title>
        <authorList>
            <person name="Wang Y."/>
            <person name="Wegener G."/>
            <person name="Hou J."/>
            <person name="Wang F."/>
            <person name="Xiao X."/>
        </authorList>
    </citation>
    <scope>NUCLEOTIDE SEQUENCE [LARGE SCALE GENOMIC DNA]</scope>
    <source>
        <strain evidence="10">WYZ-LMO10</strain>
    </source>
</reference>
<dbReference type="PANTHER" id="PTHR35579:SF3">
    <property type="entry name" value="CRISPR SYSTEM CMS ENDORIBONUCLEASE CSM3"/>
    <property type="match status" value="1"/>
</dbReference>
<keyword evidence="6" id="KW-0694">RNA-binding</keyword>
<keyword evidence="4" id="KW-0255">Endonuclease</keyword>
<dbReference type="Pfam" id="PF03787">
    <property type="entry name" value="RAMPs"/>
    <property type="match status" value="1"/>
</dbReference>
<evidence type="ECO:0000256" key="1">
    <source>
        <dbReference type="ARBA" id="ARBA00006342"/>
    </source>
</evidence>
<dbReference type="GO" id="GO:0003723">
    <property type="term" value="F:RNA binding"/>
    <property type="evidence" value="ECO:0007669"/>
    <property type="project" value="UniProtKB-KW"/>
</dbReference>
<evidence type="ECO:0000256" key="7">
    <source>
        <dbReference type="ARBA" id="ARBA00023118"/>
    </source>
</evidence>
<dbReference type="GO" id="GO:0004519">
    <property type="term" value="F:endonuclease activity"/>
    <property type="evidence" value="ECO:0007669"/>
    <property type="project" value="UniProtKB-KW"/>
</dbReference>